<organism evidence="2 3">
    <name type="scientific">Araneus ventricosus</name>
    <name type="common">Orbweaver spider</name>
    <name type="synonym">Epeira ventricosa</name>
    <dbReference type="NCBI Taxonomy" id="182803"/>
    <lineage>
        <taxon>Eukaryota</taxon>
        <taxon>Metazoa</taxon>
        <taxon>Ecdysozoa</taxon>
        <taxon>Arthropoda</taxon>
        <taxon>Chelicerata</taxon>
        <taxon>Arachnida</taxon>
        <taxon>Araneae</taxon>
        <taxon>Araneomorphae</taxon>
        <taxon>Entelegynae</taxon>
        <taxon>Araneoidea</taxon>
        <taxon>Araneidae</taxon>
        <taxon>Araneus</taxon>
    </lineage>
</organism>
<sequence length="37" mass="4437">GIHEEEKKAERSARYPRRRKTKDPLGIQEEETMKKNP</sequence>
<accession>A0A4Y2LAU1</accession>
<reference evidence="2 3" key="1">
    <citation type="journal article" date="2019" name="Sci. Rep.">
        <title>Orb-weaving spider Araneus ventricosus genome elucidates the spidroin gene catalogue.</title>
        <authorList>
            <person name="Kono N."/>
            <person name="Nakamura H."/>
            <person name="Ohtoshi R."/>
            <person name="Moran D.A.P."/>
            <person name="Shinohara A."/>
            <person name="Yoshida Y."/>
            <person name="Fujiwara M."/>
            <person name="Mori M."/>
            <person name="Tomita M."/>
            <person name="Arakawa K."/>
        </authorList>
    </citation>
    <scope>NUCLEOTIDE SEQUENCE [LARGE SCALE GENOMIC DNA]</scope>
</reference>
<protein>
    <submittedName>
        <fullName evidence="2">Uncharacterized protein</fullName>
    </submittedName>
</protein>
<evidence type="ECO:0000256" key="1">
    <source>
        <dbReference type="SAM" id="MobiDB-lite"/>
    </source>
</evidence>
<dbReference type="EMBL" id="BGPR01005611">
    <property type="protein sequence ID" value="GBN11795.1"/>
    <property type="molecule type" value="Genomic_DNA"/>
</dbReference>
<comment type="caution">
    <text evidence="2">The sequence shown here is derived from an EMBL/GenBank/DDBJ whole genome shotgun (WGS) entry which is preliminary data.</text>
</comment>
<evidence type="ECO:0000313" key="2">
    <source>
        <dbReference type="EMBL" id="GBN11795.1"/>
    </source>
</evidence>
<name>A0A4Y2LAU1_ARAVE</name>
<feature type="region of interest" description="Disordered" evidence="1">
    <location>
        <begin position="1"/>
        <end position="37"/>
    </location>
</feature>
<proteinExistence type="predicted"/>
<evidence type="ECO:0000313" key="3">
    <source>
        <dbReference type="Proteomes" id="UP000499080"/>
    </source>
</evidence>
<keyword evidence="3" id="KW-1185">Reference proteome</keyword>
<feature type="compositionally biased region" description="Basic and acidic residues" evidence="1">
    <location>
        <begin position="1"/>
        <end position="13"/>
    </location>
</feature>
<dbReference type="AlphaFoldDB" id="A0A4Y2LAU1"/>
<dbReference type="Proteomes" id="UP000499080">
    <property type="component" value="Unassembled WGS sequence"/>
</dbReference>
<feature type="non-terminal residue" evidence="2">
    <location>
        <position position="1"/>
    </location>
</feature>
<gene>
    <name evidence="2" type="ORF">AVEN_47104_1</name>
</gene>